<comment type="caution">
    <text evidence="5">The sequence shown here is derived from an EMBL/GenBank/DDBJ whole genome shotgun (WGS) entry which is preliminary data.</text>
</comment>
<keyword evidence="2" id="KW-0238">DNA-binding</keyword>
<accession>A0A1V6LSS9</accession>
<name>A0A1V6LSS9_9FLAO</name>
<keyword evidence="1" id="KW-0805">Transcription regulation</keyword>
<dbReference type="PROSITE" id="PS00041">
    <property type="entry name" value="HTH_ARAC_FAMILY_1"/>
    <property type="match status" value="1"/>
</dbReference>
<organism evidence="5 6">
    <name type="scientific">Croceivirga radicis</name>
    <dbReference type="NCBI Taxonomy" id="1929488"/>
    <lineage>
        <taxon>Bacteria</taxon>
        <taxon>Pseudomonadati</taxon>
        <taxon>Bacteroidota</taxon>
        <taxon>Flavobacteriia</taxon>
        <taxon>Flavobacteriales</taxon>
        <taxon>Flavobacteriaceae</taxon>
        <taxon>Croceivirga</taxon>
    </lineage>
</organism>
<evidence type="ECO:0000256" key="1">
    <source>
        <dbReference type="ARBA" id="ARBA00023015"/>
    </source>
</evidence>
<feature type="domain" description="HTH araC/xylS-type" evidence="4">
    <location>
        <begin position="71"/>
        <end position="174"/>
    </location>
</feature>
<evidence type="ECO:0000313" key="5">
    <source>
        <dbReference type="EMBL" id="OQD43212.1"/>
    </source>
</evidence>
<dbReference type="GO" id="GO:0043565">
    <property type="term" value="F:sequence-specific DNA binding"/>
    <property type="evidence" value="ECO:0007669"/>
    <property type="project" value="InterPro"/>
</dbReference>
<sequence>MTLHLKYDLSQTYKSVIEFVLKNLSIDYYLVNLNEIRLKEALDLAQKVELQEQLSLFNISIVDDQKLSLVQRVKLLINFYLEHKEVQTKNVSDYLSEELDYSYAYLSSLFSEATYSSIESFIILRRVEMAKDLLLKTDKSLTEIAFDLNYSSVAHLSSQFKKTTGLTPSAFQRIIQKRNSINPN</sequence>
<evidence type="ECO:0000256" key="2">
    <source>
        <dbReference type="ARBA" id="ARBA00023125"/>
    </source>
</evidence>
<dbReference type="PANTHER" id="PTHR43280:SF31">
    <property type="entry name" value="TRANSCRIPTIONAL REGULATORY PROTEIN"/>
    <property type="match status" value="1"/>
</dbReference>
<dbReference type="Proteomes" id="UP000191680">
    <property type="component" value="Unassembled WGS sequence"/>
</dbReference>
<dbReference type="SMART" id="SM00342">
    <property type="entry name" value="HTH_ARAC"/>
    <property type="match status" value="1"/>
</dbReference>
<dbReference type="GO" id="GO:0003700">
    <property type="term" value="F:DNA-binding transcription factor activity"/>
    <property type="evidence" value="ECO:0007669"/>
    <property type="project" value="InterPro"/>
</dbReference>
<evidence type="ECO:0000256" key="3">
    <source>
        <dbReference type="ARBA" id="ARBA00023163"/>
    </source>
</evidence>
<proteinExistence type="predicted"/>
<dbReference type="Pfam" id="PF12833">
    <property type="entry name" value="HTH_18"/>
    <property type="match status" value="1"/>
</dbReference>
<evidence type="ECO:0000313" key="6">
    <source>
        <dbReference type="Proteomes" id="UP000191680"/>
    </source>
</evidence>
<dbReference type="InterPro" id="IPR018060">
    <property type="entry name" value="HTH_AraC"/>
</dbReference>
<dbReference type="OrthoDB" id="952277at2"/>
<dbReference type="AlphaFoldDB" id="A0A1V6LSS9"/>
<dbReference type="RefSeq" id="WP_010516758.1">
    <property type="nucleotide sequence ID" value="NZ_AFOE01000004.1"/>
</dbReference>
<protein>
    <submittedName>
        <fullName evidence="5">AraC family transcriptional regulator</fullName>
    </submittedName>
</protein>
<gene>
    <name evidence="5" type="ORF">BUL40_05070</name>
</gene>
<reference evidence="5 6" key="1">
    <citation type="submission" date="2016-12" db="EMBL/GenBank/DDBJ databases">
        <authorList>
            <person name="Song W.-J."/>
            <person name="Kurnit D.M."/>
        </authorList>
    </citation>
    <scope>NUCLEOTIDE SEQUENCE [LARGE SCALE GENOMIC DNA]</scope>
    <source>
        <strain evidence="5 6">HSG9</strain>
    </source>
</reference>
<dbReference type="Gene3D" id="1.10.10.60">
    <property type="entry name" value="Homeodomain-like"/>
    <property type="match status" value="1"/>
</dbReference>
<keyword evidence="3" id="KW-0804">Transcription</keyword>
<dbReference type="InterPro" id="IPR018062">
    <property type="entry name" value="HTH_AraC-typ_CS"/>
</dbReference>
<dbReference type="InterPro" id="IPR009057">
    <property type="entry name" value="Homeodomain-like_sf"/>
</dbReference>
<dbReference type="PANTHER" id="PTHR43280">
    <property type="entry name" value="ARAC-FAMILY TRANSCRIPTIONAL REGULATOR"/>
    <property type="match status" value="1"/>
</dbReference>
<dbReference type="SUPFAM" id="SSF46689">
    <property type="entry name" value="Homeodomain-like"/>
    <property type="match status" value="1"/>
</dbReference>
<keyword evidence="6" id="KW-1185">Reference proteome</keyword>
<dbReference type="PROSITE" id="PS01124">
    <property type="entry name" value="HTH_ARAC_FAMILY_2"/>
    <property type="match status" value="1"/>
</dbReference>
<evidence type="ECO:0000259" key="4">
    <source>
        <dbReference type="PROSITE" id="PS01124"/>
    </source>
</evidence>
<dbReference type="EMBL" id="MTBC01000003">
    <property type="protein sequence ID" value="OQD43212.1"/>
    <property type="molecule type" value="Genomic_DNA"/>
</dbReference>